<accession>A0A026WC56</accession>
<gene>
    <name evidence="1" type="ORF">X777_08097</name>
</gene>
<dbReference type="EMBL" id="KK107323">
    <property type="protein sequence ID" value="EZA52614.1"/>
    <property type="molecule type" value="Genomic_DNA"/>
</dbReference>
<evidence type="ECO:0000313" key="2">
    <source>
        <dbReference type="Proteomes" id="UP000053097"/>
    </source>
</evidence>
<dbReference type="AlphaFoldDB" id="A0A026WC56"/>
<reference evidence="1 2" key="1">
    <citation type="journal article" date="2014" name="Curr. Biol.">
        <title>The genome of the clonal raider ant Cerapachys biroi.</title>
        <authorList>
            <person name="Oxley P.R."/>
            <person name="Ji L."/>
            <person name="Fetter-Pruneda I."/>
            <person name="McKenzie S.K."/>
            <person name="Li C."/>
            <person name="Hu H."/>
            <person name="Zhang G."/>
            <person name="Kronauer D.J."/>
        </authorList>
    </citation>
    <scope>NUCLEOTIDE SEQUENCE [LARGE SCALE GENOMIC DNA]</scope>
</reference>
<organism evidence="1 2">
    <name type="scientific">Ooceraea biroi</name>
    <name type="common">Clonal raider ant</name>
    <name type="synonym">Cerapachys biroi</name>
    <dbReference type="NCBI Taxonomy" id="2015173"/>
    <lineage>
        <taxon>Eukaryota</taxon>
        <taxon>Metazoa</taxon>
        <taxon>Ecdysozoa</taxon>
        <taxon>Arthropoda</taxon>
        <taxon>Hexapoda</taxon>
        <taxon>Insecta</taxon>
        <taxon>Pterygota</taxon>
        <taxon>Neoptera</taxon>
        <taxon>Endopterygota</taxon>
        <taxon>Hymenoptera</taxon>
        <taxon>Apocrita</taxon>
        <taxon>Aculeata</taxon>
        <taxon>Formicoidea</taxon>
        <taxon>Formicidae</taxon>
        <taxon>Dorylinae</taxon>
        <taxon>Ooceraea</taxon>
    </lineage>
</organism>
<sequence>MRGLWETDRYYPCCFNEMTMDDGSSMITASAKDYSYRCAAYICMKWEASLSTLKFRVVGPYCVRCAEQQYTK</sequence>
<proteinExistence type="predicted"/>
<protein>
    <submittedName>
        <fullName evidence="1">Uncharacterized protein</fullName>
    </submittedName>
</protein>
<name>A0A026WC56_OOCBI</name>
<evidence type="ECO:0000313" key="1">
    <source>
        <dbReference type="EMBL" id="EZA52614.1"/>
    </source>
</evidence>
<keyword evidence="2" id="KW-1185">Reference proteome</keyword>
<dbReference type="Proteomes" id="UP000053097">
    <property type="component" value="Unassembled WGS sequence"/>
</dbReference>